<dbReference type="Proteomes" id="UP001163823">
    <property type="component" value="Chromosome 9"/>
</dbReference>
<dbReference type="SUPFAM" id="SSF46785">
    <property type="entry name" value="Winged helix' DNA-binding domain"/>
    <property type="match status" value="1"/>
</dbReference>
<organism evidence="11 12">
    <name type="scientific">Quillaja saponaria</name>
    <name type="common">Soap bark tree</name>
    <dbReference type="NCBI Taxonomy" id="32244"/>
    <lineage>
        <taxon>Eukaryota</taxon>
        <taxon>Viridiplantae</taxon>
        <taxon>Streptophyta</taxon>
        <taxon>Embryophyta</taxon>
        <taxon>Tracheophyta</taxon>
        <taxon>Spermatophyta</taxon>
        <taxon>Magnoliopsida</taxon>
        <taxon>eudicotyledons</taxon>
        <taxon>Gunneridae</taxon>
        <taxon>Pentapetalae</taxon>
        <taxon>rosids</taxon>
        <taxon>fabids</taxon>
        <taxon>Fabales</taxon>
        <taxon>Quillajaceae</taxon>
        <taxon>Quillaja</taxon>
    </lineage>
</organism>
<comment type="similarity">
    <text evidence="8">Belongs to the HSF family. Class A subfamily.</text>
</comment>
<evidence type="ECO:0000256" key="6">
    <source>
        <dbReference type="ARBA" id="ARBA00023163"/>
    </source>
</evidence>
<dbReference type="FunFam" id="1.10.10.10:FF:000057">
    <property type="entry name" value="Heat shock transcription factor 1"/>
    <property type="match status" value="1"/>
</dbReference>
<keyword evidence="5" id="KW-0238">DNA-binding</keyword>
<evidence type="ECO:0000256" key="5">
    <source>
        <dbReference type="ARBA" id="ARBA00023125"/>
    </source>
</evidence>
<dbReference type="Pfam" id="PF00447">
    <property type="entry name" value="HSF_DNA-bind"/>
    <property type="match status" value="1"/>
</dbReference>
<dbReference type="InterPro" id="IPR036390">
    <property type="entry name" value="WH_DNA-bd_sf"/>
</dbReference>
<evidence type="ECO:0000256" key="7">
    <source>
        <dbReference type="ARBA" id="ARBA00023242"/>
    </source>
</evidence>
<keyword evidence="6" id="KW-0804">Transcription</keyword>
<sequence>MVVCDGSCVGSGDDGGRFCSTISPVIRKPINKGINEAEEPENMKAMGAEAGFKAEQMTVFDENTGSDSGVSNDGEGNDHGGFGSSSSPSSSSIGLLKPSEVERLETETSERRKMEVVEAVPVSVKEEEETVIDGIDGVDNCFSGVNGSSSGLSVELPKPMEGLYEVGPPPFLKKTFEMVEDPETDRIVSWSEARDSFIVWDSHELSRNLLPKYFKHSNFSSFIRQLNTYGFKKVDADRWEFANEGFQGGRKHLLKNIKRRNKYSRLQQGAITFFNSAKPGLEGDLERLKKDQNMLKGEILKLRQQHEDSQAQLTNVEDCIRSTECKQRQMLFFLTRIAKSPMLLQQLIQKIKRKRELDGCETGKRRRLLATHFPGSVGMAIDTTPSVVCRQQVHEFATLQSEITGFLPEAIDTSQILTHSLSPMNDELCSPIPSLRDNICGTTASNVSSDYHVMSEKLMGNNSAVNEELGANDTNFYLELENLISKPGDWDGCASGLVGQTGCIASVP</sequence>
<proteinExistence type="inferred from homology"/>
<evidence type="ECO:0000256" key="2">
    <source>
        <dbReference type="ARBA" id="ARBA00022553"/>
    </source>
</evidence>
<evidence type="ECO:0000256" key="9">
    <source>
        <dbReference type="SAM" id="MobiDB-lite"/>
    </source>
</evidence>
<feature type="region of interest" description="Disordered" evidence="9">
    <location>
        <begin position="62"/>
        <end position="112"/>
    </location>
</feature>
<keyword evidence="7" id="KW-0539">Nucleus</keyword>
<dbReference type="GO" id="GO:0003700">
    <property type="term" value="F:DNA-binding transcription factor activity"/>
    <property type="evidence" value="ECO:0007669"/>
    <property type="project" value="InterPro"/>
</dbReference>
<dbReference type="SMART" id="SM00415">
    <property type="entry name" value="HSF"/>
    <property type="match status" value="1"/>
</dbReference>
<dbReference type="InterPro" id="IPR036388">
    <property type="entry name" value="WH-like_DNA-bd_sf"/>
</dbReference>
<dbReference type="PROSITE" id="PS00434">
    <property type="entry name" value="HSF_DOMAIN"/>
    <property type="match status" value="1"/>
</dbReference>
<keyword evidence="2" id="KW-0597">Phosphoprotein</keyword>
<reference evidence="11" key="1">
    <citation type="journal article" date="2023" name="Science">
        <title>Elucidation of the pathway for biosynthesis of saponin adjuvants from the soapbark tree.</title>
        <authorList>
            <person name="Reed J."/>
            <person name="Orme A."/>
            <person name="El-Demerdash A."/>
            <person name="Owen C."/>
            <person name="Martin L.B.B."/>
            <person name="Misra R.C."/>
            <person name="Kikuchi S."/>
            <person name="Rejzek M."/>
            <person name="Martin A.C."/>
            <person name="Harkess A."/>
            <person name="Leebens-Mack J."/>
            <person name="Louveau T."/>
            <person name="Stephenson M.J."/>
            <person name="Osbourn A."/>
        </authorList>
    </citation>
    <scope>NUCLEOTIDE SEQUENCE</scope>
    <source>
        <strain evidence="11">S10</strain>
    </source>
</reference>
<feature type="compositionally biased region" description="Basic and acidic residues" evidence="9">
    <location>
        <begin position="99"/>
        <end position="112"/>
    </location>
</feature>
<accession>A0AAD7LD28</accession>
<evidence type="ECO:0000256" key="3">
    <source>
        <dbReference type="ARBA" id="ARBA00023015"/>
    </source>
</evidence>
<evidence type="ECO:0000313" key="12">
    <source>
        <dbReference type="Proteomes" id="UP001163823"/>
    </source>
</evidence>
<feature type="domain" description="HSF-type DNA-binding" evidence="10">
    <location>
        <begin position="210"/>
        <end position="234"/>
    </location>
</feature>
<feature type="compositionally biased region" description="Polar residues" evidence="9">
    <location>
        <begin position="62"/>
        <end position="71"/>
    </location>
</feature>
<protein>
    <submittedName>
        <fullName evidence="11">Heat shock transcription factor</fullName>
    </submittedName>
</protein>
<evidence type="ECO:0000256" key="1">
    <source>
        <dbReference type="ARBA" id="ARBA00004123"/>
    </source>
</evidence>
<evidence type="ECO:0000259" key="10">
    <source>
        <dbReference type="PROSITE" id="PS00434"/>
    </source>
</evidence>
<dbReference type="PANTHER" id="PTHR10015">
    <property type="entry name" value="HEAT SHOCK TRANSCRIPTION FACTOR"/>
    <property type="match status" value="1"/>
</dbReference>
<dbReference type="GO" id="GO:0000978">
    <property type="term" value="F:RNA polymerase II cis-regulatory region sequence-specific DNA binding"/>
    <property type="evidence" value="ECO:0007669"/>
    <property type="project" value="TreeGrafter"/>
</dbReference>
<comment type="caution">
    <text evidence="11">The sequence shown here is derived from an EMBL/GenBank/DDBJ whole genome shotgun (WGS) entry which is preliminary data.</text>
</comment>
<comment type="subcellular location">
    <subcellularLocation>
        <location evidence="1">Nucleus</location>
    </subcellularLocation>
</comment>
<dbReference type="AlphaFoldDB" id="A0AAD7LD28"/>
<evidence type="ECO:0000256" key="4">
    <source>
        <dbReference type="ARBA" id="ARBA00023016"/>
    </source>
</evidence>
<evidence type="ECO:0000313" key="11">
    <source>
        <dbReference type="EMBL" id="KAJ7955909.1"/>
    </source>
</evidence>
<keyword evidence="4 11" id="KW-0346">Stress response</keyword>
<dbReference type="PANTHER" id="PTHR10015:SF298">
    <property type="entry name" value="HEAT STRESS TRANSCRIPTION FACTOR A-9"/>
    <property type="match status" value="1"/>
</dbReference>
<dbReference type="GO" id="GO:0005634">
    <property type="term" value="C:nucleus"/>
    <property type="evidence" value="ECO:0007669"/>
    <property type="project" value="UniProtKB-SubCell"/>
</dbReference>
<keyword evidence="3" id="KW-0805">Transcription regulation</keyword>
<dbReference type="GO" id="GO:0034605">
    <property type="term" value="P:cellular response to heat"/>
    <property type="evidence" value="ECO:0007669"/>
    <property type="project" value="TreeGrafter"/>
</dbReference>
<dbReference type="PRINTS" id="PR00056">
    <property type="entry name" value="HSFDOMAIN"/>
</dbReference>
<dbReference type="Gene3D" id="1.10.10.10">
    <property type="entry name" value="Winged helix-like DNA-binding domain superfamily/Winged helix DNA-binding domain"/>
    <property type="match status" value="1"/>
</dbReference>
<dbReference type="InterPro" id="IPR000232">
    <property type="entry name" value="HSF_DNA-bd"/>
</dbReference>
<dbReference type="GO" id="GO:0006357">
    <property type="term" value="P:regulation of transcription by RNA polymerase II"/>
    <property type="evidence" value="ECO:0007669"/>
    <property type="project" value="TreeGrafter"/>
</dbReference>
<dbReference type="KEGG" id="qsa:O6P43_022426"/>
<gene>
    <name evidence="11" type="ORF">O6P43_022426</name>
</gene>
<keyword evidence="12" id="KW-1185">Reference proteome</keyword>
<name>A0AAD7LD28_QUISA</name>
<evidence type="ECO:0000256" key="8">
    <source>
        <dbReference type="ARBA" id="ARBA00061350"/>
    </source>
</evidence>
<dbReference type="EMBL" id="JARAOO010000009">
    <property type="protein sequence ID" value="KAJ7955909.1"/>
    <property type="molecule type" value="Genomic_DNA"/>
</dbReference>